<dbReference type="AlphaFoldDB" id="M0IGD1"/>
<feature type="compositionally biased region" description="Low complexity" evidence="1">
    <location>
        <begin position="167"/>
        <end position="183"/>
    </location>
</feature>
<gene>
    <name evidence="2" type="ORF">C440_07527</name>
</gene>
<proteinExistence type="predicted"/>
<sequence>MVYIAPDDSPSAGETIDPREELTPGEQLANNIGGGGGDDDDDHVPFSDRDDDGSSTGGYGSIDHPNAPDPGNSESGMPGGGDPAGDVISPDPNENTDGDEVTINPDGSASIDPDRVSGGYDSVDEIAEQVEATLGGGSNSPQVAEITALEEQIRNLRERLSGMGQVTSGSSPSSPSLTPSSSRTAAVVAVVVAAVVAAVAAVSGGDSSA</sequence>
<evidence type="ECO:0000313" key="2">
    <source>
        <dbReference type="EMBL" id="ELZ94908.1"/>
    </source>
</evidence>
<feature type="region of interest" description="Disordered" evidence="1">
    <location>
        <begin position="161"/>
        <end position="183"/>
    </location>
</feature>
<dbReference type="Proteomes" id="UP000011550">
    <property type="component" value="Unassembled WGS sequence"/>
</dbReference>
<reference evidence="2 3" key="1">
    <citation type="journal article" date="2014" name="PLoS Genet.">
        <title>Phylogenetically driven sequencing of extremely halophilic archaea reveals strategies for static and dynamic osmo-response.</title>
        <authorList>
            <person name="Becker E.A."/>
            <person name="Seitzer P.M."/>
            <person name="Tritt A."/>
            <person name="Larsen D."/>
            <person name="Krusor M."/>
            <person name="Yao A.I."/>
            <person name="Wu D."/>
            <person name="Madern D."/>
            <person name="Eisen J.A."/>
            <person name="Darling A.E."/>
            <person name="Facciotti M.T."/>
        </authorList>
    </citation>
    <scope>NUCLEOTIDE SEQUENCE [LARGE SCALE GENOMIC DNA]</scope>
    <source>
        <strain evidence="2 3">ATCC BAA-1512</strain>
    </source>
</reference>
<dbReference type="RefSeq" id="WP_008319725.1">
    <property type="nucleotide sequence ID" value="NZ_AOLN01000011.1"/>
</dbReference>
<evidence type="ECO:0000313" key="3">
    <source>
        <dbReference type="Proteomes" id="UP000011550"/>
    </source>
</evidence>
<accession>M0IGD1</accession>
<dbReference type="STRING" id="662479.C440_07527"/>
<dbReference type="PATRIC" id="fig|662479.7.peg.1524"/>
<feature type="region of interest" description="Disordered" evidence="1">
    <location>
        <begin position="1"/>
        <end position="124"/>
    </location>
</feature>
<evidence type="ECO:0000256" key="1">
    <source>
        <dbReference type="SAM" id="MobiDB-lite"/>
    </source>
</evidence>
<organism evidence="2 3">
    <name type="scientific">Haloferax mucosum ATCC BAA-1512</name>
    <dbReference type="NCBI Taxonomy" id="662479"/>
    <lineage>
        <taxon>Archaea</taxon>
        <taxon>Methanobacteriati</taxon>
        <taxon>Methanobacteriota</taxon>
        <taxon>Stenosarchaea group</taxon>
        <taxon>Halobacteria</taxon>
        <taxon>Halobacteriales</taxon>
        <taxon>Haloferacaceae</taxon>
        <taxon>Haloferax</taxon>
    </lineage>
</organism>
<dbReference type="EMBL" id="AOLN01000011">
    <property type="protein sequence ID" value="ELZ94908.1"/>
    <property type="molecule type" value="Genomic_DNA"/>
</dbReference>
<keyword evidence="3" id="KW-1185">Reference proteome</keyword>
<comment type="caution">
    <text evidence="2">The sequence shown here is derived from an EMBL/GenBank/DDBJ whole genome shotgun (WGS) entry which is preliminary data.</text>
</comment>
<name>M0IGD1_9EURY</name>
<dbReference type="OrthoDB" id="293482at2157"/>
<protein>
    <submittedName>
        <fullName evidence="2">Uncharacterized protein</fullName>
    </submittedName>
</protein>